<dbReference type="STRING" id="685588.A0A067TCQ6"/>
<keyword evidence="4" id="KW-1185">Reference proteome</keyword>
<sequence>MPAFEQDSMLDELVDTPGLIDYLFPDKSLPLPSAALVDVMFSSFRFFDLAEDYLHSVTLTSSLKSWNAGERKLAKFLNILGDELVGICAKANVHLKSRPRRWHSKDHAFGLVAGSLFESKVGAQDERNPELILLEDDVPPATCKWSQVLVHGEMHHKKETTPKTASQRLANGAQEVFFSQDGRRFHIGVSFTAYDIRLHVFDRAGLVGSRSFNLRQQPSKFLHCVAGLLLADFSAIGYDPSITRTPDDRRFITIDGKEYELLEPVFVNEDIWGRGTLCWRGHRDGVDYAIKDVWALFQSDQDHSEADILRRASGVEGMAQIVADEVVQIDGKDDSTANIRGVLETTIKKCSQKVLDWVKTLEVRVHRRIVTTPFGRELSHFSSKKELLSVFIDAIAAHERLVHKGILHRDISYGNILLYRPPAEAAETMEEEQEPSLEKASKVGGQKGLLIDLDFATFMDEQRKEPNDKEPIGTTPFIAVELLMGLAGEETRHEPRHDLESFFYVLLWMCWNFAGPNNTPRVDFDITQTKIQAMMLGSKDHSMGTRKHLYMTNRLNNDVLFQIAVLENFAPYFEDLKPCVKKLRQRIFTEPNDSARVFADISHQEFIDILKETRDTLPDEKAAGKKGRCIMIPNQKRRRDSDSESESDGTGGQRRKLRPRAGASRFIVSEEI</sequence>
<dbReference type="GO" id="GO:0005524">
    <property type="term" value="F:ATP binding"/>
    <property type="evidence" value="ECO:0007669"/>
    <property type="project" value="InterPro"/>
</dbReference>
<feature type="region of interest" description="Disordered" evidence="1">
    <location>
        <begin position="618"/>
        <end position="672"/>
    </location>
</feature>
<dbReference type="InterPro" id="IPR008266">
    <property type="entry name" value="Tyr_kinase_AS"/>
</dbReference>
<accession>A0A067TCQ6</accession>
<dbReference type="PROSITE" id="PS50011">
    <property type="entry name" value="PROTEIN_KINASE_DOM"/>
    <property type="match status" value="1"/>
</dbReference>
<dbReference type="SUPFAM" id="SSF56112">
    <property type="entry name" value="Protein kinase-like (PK-like)"/>
    <property type="match status" value="1"/>
</dbReference>
<organism evidence="3 4">
    <name type="scientific">Galerina marginata (strain CBS 339.88)</name>
    <dbReference type="NCBI Taxonomy" id="685588"/>
    <lineage>
        <taxon>Eukaryota</taxon>
        <taxon>Fungi</taxon>
        <taxon>Dikarya</taxon>
        <taxon>Basidiomycota</taxon>
        <taxon>Agaricomycotina</taxon>
        <taxon>Agaricomycetes</taxon>
        <taxon>Agaricomycetidae</taxon>
        <taxon>Agaricales</taxon>
        <taxon>Agaricineae</taxon>
        <taxon>Strophariaceae</taxon>
        <taxon>Galerina</taxon>
    </lineage>
</organism>
<dbReference type="Proteomes" id="UP000027222">
    <property type="component" value="Unassembled WGS sequence"/>
</dbReference>
<dbReference type="HOGENOM" id="CLU_020482_0_0_1"/>
<dbReference type="Gene3D" id="1.10.510.10">
    <property type="entry name" value="Transferase(Phosphotransferase) domain 1"/>
    <property type="match status" value="1"/>
</dbReference>
<evidence type="ECO:0000313" key="4">
    <source>
        <dbReference type="Proteomes" id="UP000027222"/>
    </source>
</evidence>
<dbReference type="InterPro" id="IPR000719">
    <property type="entry name" value="Prot_kinase_dom"/>
</dbReference>
<reference evidence="4" key="1">
    <citation type="journal article" date="2014" name="Proc. Natl. Acad. Sci. U.S.A.">
        <title>Extensive sampling of basidiomycete genomes demonstrates inadequacy of the white-rot/brown-rot paradigm for wood decay fungi.</title>
        <authorList>
            <person name="Riley R."/>
            <person name="Salamov A.A."/>
            <person name="Brown D.W."/>
            <person name="Nagy L.G."/>
            <person name="Floudas D."/>
            <person name="Held B.W."/>
            <person name="Levasseur A."/>
            <person name="Lombard V."/>
            <person name="Morin E."/>
            <person name="Otillar R."/>
            <person name="Lindquist E.A."/>
            <person name="Sun H."/>
            <person name="LaButti K.M."/>
            <person name="Schmutz J."/>
            <person name="Jabbour D."/>
            <person name="Luo H."/>
            <person name="Baker S.E."/>
            <person name="Pisabarro A.G."/>
            <person name="Walton J.D."/>
            <person name="Blanchette R.A."/>
            <person name="Henrissat B."/>
            <person name="Martin F."/>
            <person name="Cullen D."/>
            <person name="Hibbett D.S."/>
            <person name="Grigoriev I.V."/>
        </authorList>
    </citation>
    <scope>NUCLEOTIDE SEQUENCE [LARGE SCALE GENOMIC DNA]</scope>
    <source>
        <strain evidence="4">CBS 339.88</strain>
    </source>
</reference>
<dbReference type="InterPro" id="IPR011009">
    <property type="entry name" value="Kinase-like_dom_sf"/>
</dbReference>
<dbReference type="InterPro" id="IPR040976">
    <property type="entry name" value="Pkinase_fungal"/>
</dbReference>
<evidence type="ECO:0000259" key="2">
    <source>
        <dbReference type="PROSITE" id="PS50011"/>
    </source>
</evidence>
<dbReference type="PROSITE" id="PS00109">
    <property type="entry name" value="PROTEIN_KINASE_TYR"/>
    <property type="match status" value="1"/>
</dbReference>
<dbReference type="OrthoDB" id="5584477at2759"/>
<proteinExistence type="predicted"/>
<gene>
    <name evidence="3" type="ORF">GALMADRAFT_136004</name>
</gene>
<feature type="domain" description="Protein kinase" evidence="2">
    <location>
        <begin position="201"/>
        <end position="606"/>
    </location>
</feature>
<evidence type="ECO:0000313" key="3">
    <source>
        <dbReference type="EMBL" id="KDR80926.1"/>
    </source>
</evidence>
<dbReference type="Pfam" id="PF17667">
    <property type="entry name" value="Pkinase_fungal"/>
    <property type="match status" value="1"/>
</dbReference>
<name>A0A067TCQ6_GALM3</name>
<dbReference type="GO" id="GO:0004672">
    <property type="term" value="F:protein kinase activity"/>
    <property type="evidence" value="ECO:0007669"/>
    <property type="project" value="InterPro"/>
</dbReference>
<dbReference type="PANTHER" id="PTHR38248:SF2">
    <property type="entry name" value="FUNK1 11"/>
    <property type="match status" value="1"/>
</dbReference>
<dbReference type="PANTHER" id="PTHR38248">
    <property type="entry name" value="FUNK1 6"/>
    <property type="match status" value="1"/>
</dbReference>
<protein>
    <recommendedName>
        <fullName evidence="2">Protein kinase domain-containing protein</fullName>
    </recommendedName>
</protein>
<evidence type="ECO:0000256" key="1">
    <source>
        <dbReference type="SAM" id="MobiDB-lite"/>
    </source>
</evidence>
<dbReference type="AlphaFoldDB" id="A0A067TCQ6"/>
<dbReference type="EMBL" id="KL142371">
    <property type="protein sequence ID" value="KDR80926.1"/>
    <property type="molecule type" value="Genomic_DNA"/>
</dbReference>